<dbReference type="PROSITE" id="PS51186">
    <property type="entry name" value="GNAT"/>
    <property type="match status" value="1"/>
</dbReference>
<keyword evidence="2" id="KW-0012">Acyltransferase</keyword>
<dbReference type="AlphaFoldDB" id="A0A1M4TAN9"/>
<evidence type="ECO:0000256" key="2">
    <source>
        <dbReference type="ARBA" id="ARBA00023315"/>
    </source>
</evidence>
<dbReference type="OrthoDB" id="1821130at2"/>
<keyword evidence="1" id="KW-0808">Transferase</keyword>
<dbReference type="Pfam" id="PF00583">
    <property type="entry name" value="Acetyltransf_1"/>
    <property type="match status" value="1"/>
</dbReference>
<dbReference type="EMBL" id="FQVF01000002">
    <property type="protein sequence ID" value="SHE41533.1"/>
    <property type="molecule type" value="Genomic_DNA"/>
</dbReference>
<dbReference type="InterPro" id="IPR016181">
    <property type="entry name" value="Acyl_CoA_acyltransferase"/>
</dbReference>
<evidence type="ECO:0000256" key="1">
    <source>
        <dbReference type="ARBA" id="ARBA00022679"/>
    </source>
</evidence>
<evidence type="ECO:0000259" key="3">
    <source>
        <dbReference type="PROSITE" id="PS51186"/>
    </source>
</evidence>
<dbReference type="Gene3D" id="3.40.630.30">
    <property type="match status" value="1"/>
</dbReference>
<keyword evidence="4" id="KW-0687">Ribonucleoprotein</keyword>
<dbReference type="RefSeq" id="WP_072837904.1">
    <property type="nucleotide sequence ID" value="NZ_FQVF01000002.1"/>
</dbReference>
<name>A0A1M4TAN9_9GAMM</name>
<dbReference type="PANTHER" id="PTHR43877:SF2">
    <property type="entry name" value="AMINOALKYLPHOSPHONATE N-ACETYLTRANSFERASE-RELATED"/>
    <property type="match status" value="1"/>
</dbReference>
<accession>A0A1M4TAN9</accession>
<dbReference type="GO" id="GO:0005840">
    <property type="term" value="C:ribosome"/>
    <property type="evidence" value="ECO:0007669"/>
    <property type="project" value="UniProtKB-KW"/>
</dbReference>
<dbReference type="InterPro" id="IPR000182">
    <property type="entry name" value="GNAT_dom"/>
</dbReference>
<dbReference type="InterPro" id="IPR050832">
    <property type="entry name" value="Bact_Acetyltransf"/>
</dbReference>
<keyword evidence="5" id="KW-1185">Reference proteome</keyword>
<keyword evidence="4" id="KW-0689">Ribosomal protein</keyword>
<proteinExistence type="predicted"/>
<protein>
    <submittedName>
        <fullName evidence="4">Ribosomal protein S18 acetylase RimI</fullName>
    </submittedName>
</protein>
<evidence type="ECO:0000313" key="4">
    <source>
        <dbReference type="EMBL" id="SHE41533.1"/>
    </source>
</evidence>
<dbReference type="CDD" id="cd04301">
    <property type="entry name" value="NAT_SF"/>
    <property type="match status" value="1"/>
</dbReference>
<feature type="domain" description="N-acetyltransferase" evidence="3">
    <location>
        <begin position="1"/>
        <end position="139"/>
    </location>
</feature>
<dbReference type="PANTHER" id="PTHR43877">
    <property type="entry name" value="AMINOALKYLPHOSPHONATE N-ACETYLTRANSFERASE-RELATED-RELATED"/>
    <property type="match status" value="1"/>
</dbReference>
<reference evidence="5" key="1">
    <citation type="submission" date="2016-11" db="EMBL/GenBank/DDBJ databases">
        <authorList>
            <person name="Varghese N."/>
            <person name="Submissions S."/>
        </authorList>
    </citation>
    <scope>NUCLEOTIDE SEQUENCE [LARGE SCALE GENOMIC DNA]</scope>
    <source>
        <strain evidence="5">DSM 16579</strain>
    </source>
</reference>
<evidence type="ECO:0000313" key="5">
    <source>
        <dbReference type="Proteomes" id="UP000184517"/>
    </source>
</evidence>
<dbReference type="SUPFAM" id="SSF55729">
    <property type="entry name" value="Acyl-CoA N-acyltransferases (Nat)"/>
    <property type="match status" value="1"/>
</dbReference>
<dbReference type="GO" id="GO:0016747">
    <property type="term" value="F:acyltransferase activity, transferring groups other than amino-acyl groups"/>
    <property type="evidence" value="ECO:0007669"/>
    <property type="project" value="InterPro"/>
</dbReference>
<organism evidence="4 5">
    <name type="scientific">Marinomonas polaris DSM 16579</name>
    <dbReference type="NCBI Taxonomy" id="1122206"/>
    <lineage>
        <taxon>Bacteria</taxon>
        <taxon>Pseudomonadati</taxon>
        <taxon>Pseudomonadota</taxon>
        <taxon>Gammaproteobacteria</taxon>
        <taxon>Oceanospirillales</taxon>
        <taxon>Oceanospirillaceae</taxon>
        <taxon>Marinomonas</taxon>
    </lineage>
</organism>
<gene>
    <name evidence="4" type="ORF">SAMN02745753_00248</name>
</gene>
<dbReference type="Proteomes" id="UP000184517">
    <property type="component" value="Unassembled WGS sequence"/>
</dbReference>
<dbReference type="STRING" id="1122206.SAMN02745753_00248"/>
<dbReference type="NCBIfam" id="NF002959">
    <property type="entry name" value="PRK03624.1"/>
    <property type="match status" value="1"/>
</dbReference>
<sequence>MNIRPYEEKDRKVVIALWNQCGLLAPQNDPHKDIDRKLKVDADLFLVGVVGSDVVATVMGGYEGHRGWINYLAVSPDHQRKGYGQAIMKAVEGLIMAKGCPKINLQVRNTNQAVIAFYNAIGYGQDQVVSLGKRLEHDN</sequence>